<dbReference type="AlphaFoldDB" id="A0AA95SAZ5"/>
<keyword evidence="2" id="KW-0732">Signal</keyword>
<dbReference type="KEGG" id="nnv:QNH39_12790"/>
<feature type="signal peptide" evidence="2">
    <location>
        <begin position="1"/>
        <end position="24"/>
    </location>
</feature>
<dbReference type="EMBL" id="CP126114">
    <property type="protein sequence ID" value="WHY88650.1"/>
    <property type="molecule type" value="Genomic_DNA"/>
</dbReference>
<protein>
    <submittedName>
        <fullName evidence="3">Uncharacterized protein</fullName>
    </submittedName>
</protein>
<keyword evidence="4" id="KW-1185">Reference proteome</keyword>
<feature type="compositionally biased region" description="Polar residues" evidence="1">
    <location>
        <begin position="24"/>
        <end position="35"/>
    </location>
</feature>
<evidence type="ECO:0000256" key="2">
    <source>
        <dbReference type="SAM" id="SignalP"/>
    </source>
</evidence>
<sequence length="68" mass="7373">MKRVVTACFIPCLFALLVCCTSNQDSQSATKSPPRQSTPSPDPNPSTSNQNQQNNEPKNPANNQSNPQ</sequence>
<evidence type="ECO:0000313" key="3">
    <source>
        <dbReference type="EMBL" id="WHY88650.1"/>
    </source>
</evidence>
<feature type="region of interest" description="Disordered" evidence="1">
    <location>
        <begin position="24"/>
        <end position="68"/>
    </location>
</feature>
<dbReference type="Proteomes" id="UP001178288">
    <property type="component" value="Chromosome"/>
</dbReference>
<organism evidence="3 4">
    <name type="scientific">Neobacillus novalis</name>
    <dbReference type="NCBI Taxonomy" id="220687"/>
    <lineage>
        <taxon>Bacteria</taxon>
        <taxon>Bacillati</taxon>
        <taxon>Bacillota</taxon>
        <taxon>Bacilli</taxon>
        <taxon>Bacillales</taxon>
        <taxon>Bacillaceae</taxon>
        <taxon>Neobacillus</taxon>
    </lineage>
</organism>
<proteinExistence type="predicted"/>
<evidence type="ECO:0000313" key="4">
    <source>
        <dbReference type="Proteomes" id="UP001178288"/>
    </source>
</evidence>
<name>A0AA95SAZ5_9BACI</name>
<feature type="compositionally biased region" description="Low complexity" evidence="1">
    <location>
        <begin position="45"/>
        <end position="68"/>
    </location>
</feature>
<dbReference type="RefSeq" id="WP_156482362.1">
    <property type="nucleotide sequence ID" value="NZ_CP126114.1"/>
</dbReference>
<reference evidence="3" key="1">
    <citation type="submission" date="2023-05" db="EMBL/GenBank/DDBJ databases">
        <title>Comparative genomics of Bacillaceae isolates and their secondary metabolite potential.</title>
        <authorList>
            <person name="Song L."/>
            <person name="Nielsen L.J."/>
            <person name="Mohite O."/>
            <person name="Xu X."/>
            <person name="Weber T."/>
            <person name="Kovacs A.T."/>
        </authorList>
    </citation>
    <scope>NUCLEOTIDE SEQUENCE</scope>
    <source>
        <strain evidence="3">XLM17</strain>
    </source>
</reference>
<accession>A0AA95SAZ5</accession>
<evidence type="ECO:0000256" key="1">
    <source>
        <dbReference type="SAM" id="MobiDB-lite"/>
    </source>
</evidence>
<gene>
    <name evidence="3" type="ORF">QNH39_12790</name>
</gene>
<feature type="chain" id="PRO_5041744195" evidence="2">
    <location>
        <begin position="25"/>
        <end position="68"/>
    </location>
</feature>